<keyword evidence="3" id="KW-1185">Reference proteome</keyword>
<dbReference type="Proteomes" id="UP001593833">
    <property type="component" value="Unassembled WGS sequence"/>
</dbReference>
<reference evidence="2 3" key="1">
    <citation type="submission" date="2024-09" db="EMBL/GenBank/DDBJ databases">
        <authorList>
            <person name="D'Angelo T."/>
        </authorList>
    </citation>
    <scope>NUCLEOTIDE SEQUENCE [LARGE SCALE GENOMIC DNA]</scope>
    <source>
        <strain evidence="2">SAG AM-320-E07</strain>
    </source>
</reference>
<evidence type="ECO:0000259" key="1">
    <source>
        <dbReference type="Pfam" id="PF12867"/>
    </source>
</evidence>
<dbReference type="SUPFAM" id="SSF109854">
    <property type="entry name" value="DinB/YfiT-like putative metalloenzymes"/>
    <property type="match status" value="1"/>
</dbReference>
<dbReference type="InterPro" id="IPR034660">
    <property type="entry name" value="DinB/YfiT-like"/>
</dbReference>
<dbReference type="EMBL" id="JBHPKH010000001">
    <property type="protein sequence ID" value="MFC1572009.1"/>
    <property type="molecule type" value="Genomic_DNA"/>
</dbReference>
<protein>
    <submittedName>
        <fullName evidence="2">DinB family protein</fullName>
    </submittedName>
</protein>
<organism evidence="2 3">
    <name type="scientific">Eiseniibacteriota bacterium</name>
    <dbReference type="NCBI Taxonomy" id="2212470"/>
    <lineage>
        <taxon>Bacteria</taxon>
        <taxon>Candidatus Eiseniibacteriota</taxon>
    </lineage>
</organism>
<dbReference type="InterPro" id="IPR024775">
    <property type="entry name" value="DinB-like"/>
</dbReference>
<dbReference type="Gene3D" id="1.20.120.450">
    <property type="entry name" value="dinb family like domain"/>
    <property type="match status" value="1"/>
</dbReference>
<feature type="domain" description="DinB-like" evidence="1">
    <location>
        <begin position="28"/>
        <end position="162"/>
    </location>
</feature>
<proteinExistence type="predicted"/>
<name>A0ABV6YI49_UNCEI</name>
<evidence type="ECO:0000313" key="3">
    <source>
        <dbReference type="Proteomes" id="UP001593833"/>
    </source>
</evidence>
<sequence length="173" mass="19668">MIQRTPWFERTFRFDQAVAMFPLVVERLRGTPARLEDRLGSLSGRLLTTRTGDSWTIQENVGHLLDLEPLWTGRIEDLVSSKATLQPADLENRKTHDADHNTTPIQALLVSFRRARMDMVAILDSLDESAIARVAMHPRLETPMRMLDLAVFVAEHDDHHIARISELIHAAGK</sequence>
<dbReference type="Pfam" id="PF12867">
    <property type="entry name" value="DinB_2"/>
    <property type="match status" value="1"/>
</dbReference>
<evidence type="ECO:0000313" key="2">
    <source>
        <dbReference type="EMBL" id="MFC1572009.1"/>
    </source>
</evidence>
<comment type="caution">
    <text evidence="2">The sequence shown here is derived from an EMBL/GenBank/DDBJ whole genome shotgun (WGS) entry which is preliminary data.</text>
</comment>
<accession>A0ABV6YI49</accession>
<gene>
    <name evidence="2" type="ORF">ACFL6M_00260</name>
</gene>